<dbReference type="SMART" id="SM00020">
    <property type="entry name" value="Tryp_SPc"/>
    <property type="match status" value="1"/>
</dbReference>
<protein>
    <submittedName>
        <fullName evidence="7">Chymotrypsin B</fullName>
    </submittedName>
</protein>
<comment type="subcellular location">
    <subcellularLocation>
        <location evidence="1">Secreted</location>
    </subcellularLocation>
</comment>
<reference evidence="7" key="1">
    <citation type="submission" date="2020-08" db="EMBL/GenBank/DDBJ databases">
        <title>Multicomponent nature underlies the extraordinary mechanical properties of spider dragline silk.</title>
        <authorList>
            <person name="Kono N."/>
            <person name="Nakamura H."/>
            <person name="Mori M."/>
            <person name="Yoshida Y."/>
            <person name="Ohtoshi R."/>
            <person name="Malay A.D."/>
            <person name="Moran D.A.P."/>
            <person name="Tomita M."/>
            <person name="Numata K."/>
            <person name="Arakawa K."/>
        </authorList>
    </citation>
    <scope>NUCLEOTIDE SEQUENCE</scope>
</reference>
<dbReference type="EMBL" id="BMAW01031956">
    <property type="protein sequence ID" value="GFU23463.1"/>
    <property type="molecule type" value="Genomic_DNA"/>
</dbReference>
<dbReference type="AlphaFoldDB" id="A0A8X6QKA1"/>
<comment type="caution">
    <text evidence="7">The sequence shown here is derived from an EMBL/GenBank/DDBJ whole genome shotgun (WGS) entry which is preliminary data.</text>
</comment>
<keyword evidence="2" id="KW-0964">Secreted</keyword>
<accession>A0A8X6QKA1</accession>
<dbReference type="PANTHER" id="PTHR24264">
    <property type="entry name" value="TRYPSIN-RELATED"/>
    <property type="match status" value="1"/>
</dbReference>
<evidence type="ECO:0000256" key="1">
    <source>
        <dbReference type="ARBA" id="ARBA00004613"/>
    </source>
</evidence>
<evidence type="ECO:0000256" key="2">
    <source>
        <dbReference type="ARBA" id="ARBA00022525"/>
    </source>
</evidence>
<sequence>MEVSIFHLLTQRRLCIPKLVLPLQLAASPVQESVREGSPIRIKSFHCDPTRRIAIGVSKGDITIGWWKEMRIAKGGKFFLTRNNCFSGRPESTFLRKANRNVLSFGECKKTYPQWFNTRMICVNSPKVDACQGDGGAPLMRKYNGRYYLAGVTSWKSTKGCRVVGKPRIFSAVHSSLTWISSRTKLDVA</sequence>
<dbReference type="GO" id="GO:0005615">
    <property type="term" value="C:extracellular space"/>
    <property type="evidence" value="ECO:0007669"/>
    <property type="project" value="TreeGrafter"/>
</dbReference>
<dbReference type="InterPro" id="IPR043504">
    <property type="entry name" value="Peptidase_S1_PA_chymotrypsin"/>
</dbReference>
<dbReference type="PANTHER" id="PTHR24264:SF65">
    <property type="entry name" value="SRCR DOMAIN-CONTAINING PROTEIN"/>
    <property type="match status" value="1"/>
</dbReference>
<keyword evidence="8" id="KW-1185">Reference proteome</keyword>
<dbReference type="Gene3D" id="2.40.10.10">
    <property type="entry name" value="Trypsin-like serine proteases"/>
    <property type="match status" value="1"/>
</dbReference>
<dbReference type="InterPro" id="IPR009003">
    <property type="entry name" value="Peptidase_S1_PA"/>
</dbReference>
<keyword evidence="5" id="KW-0720">Serine protease</keyword>
<feature type="domain" description="Peptidase S1" evidence="6">
    <location>
        <begin position="1"/>
        <end position="185"/>
    </location>
</feature>
<dbReference type="Proteomes" id="UP000887013">
    <property type="component" value="Unassembled WGS sequence"/>
</dbReference>
<keyword evidence="3" id="KW-0645">Protease</keyword>
<evidence type="ECO:0000313" key="8">
    <source>
        <dbReference type="Proteomes" id="UP000887013"/>
    </source>
</evidence>
<dbReference type="GO" id="GO:0006508">
    <property type="term" value="P:proteolysis"/>
    <property type="evidence" value="ECO:0007669"/>
    <property type="project" value="UniProtKB-KW"/>
</dbReference>
<evidence type="ECO:0000256" key="5">
    <source>
        <dbReference type="ARBA" id="ARBA00022825"/>
    </source>
</evidence>
<evidence type="ECO:0000259" key="6">
    <source>
        <dbReference type="PROSITE" id="PS50240"/>
    </source>
</evidence>
<keyword evidence="4" id="KW-0378">Hydrolase</keyword>
<dbReference type="OrthoDB" id="546450at2759"/>
<dbReference type="SUPFAM" id="SSF50494">
    <property type="entry name" value="Trypsin-like serine proteases"/>
    <property type="match status" value="1"/>
</dbReference>
<evidence type="ECO:0000256" key="3">
    <source>
        <dbReference type="ARBA" id="ARBA00022670"/>
    </source>
</evidence>
<proteinExistence type="predicted"/>
<dbReference type="GO" id="GO:0004252">
    <property type="term" value="F:serine-type endopeptidase activity"/>
    <property type="evidence" value="ECO:0007669"/>
    <property type="project" value="InterPro"/>
</dbReference>
<evidence type="ECO:0000256" key="4">
    <source>
        <dbReference type="ARBA" id="ARBA00022801"/>
    </source>
</evidence>
<dbReference type="InterPro" id="IPR001254">
    <property type="entry name" value="Trypsin_dom"/>
</dbReference>
<dbReference type="Pfam" id="PF00089">
    <property type="entry name" value="Trypsin"/>
    <property type="match status" value="1"/>
</dbReference>
<dbReference type="PROSITE" id="PS50240">
    <property type="entry name" value="TRYPSIN_DOM"/>
    <property type="match status" value="1"/>
</dbReference>
<organism evidence="7 8">
    <name type="scientific">Nephila pilipes</name>
    <name type="common">Giant wood spider</name>
    <name type="synonym">Nephila maculata</name>
    <dbReference type="NCBI Taxonomy" id="299642"/>
    <lineage>
        <taxon>Eukaryota</taxon>
        <taxon>Metazoa</taxon>
        <taxon>Ecdysozoa</taxon>
        <taxon>Arthropoda</taxon>
        <taxon>Chelicerata</taxon>
        <taxon>Arachnida</taxon>
        <taxon>Araneae</taxon>
        <taxon>Araneomorphae</taxon>
        <taxon>Entelegynae</taxon>
        <taxon>Araneoidea</taxon>
        <taxon>Nephilidae</taxon>
        <taxon>Nephila</taxon>
    </lineage>
</organism>
<name>A0A8X6QKA1_NEPPI</name>
<evidence type="ECO:0000313" key="7">
    <source>
        <dbReference type="EMBL" id="GFU23463.1"/>
    </source>
</evidence>
<dbReference type="InterPro" id="IPR050127">
    <property type="entry name" value="Serine_Proteases_S1"/>
</dbReference>
<gene>
    <name evidence="7" type="primary">NCL1_34337</name>
    <name evidence="7" type="ORF">NPIL_287901</name>
</gene>